<dbReference type="RefSeq" id="WP_310838720.1">
    <property type="nucleotide sequence ID" value="NZ_JAVLSM010000018.1"/>
</dbReference>
<dbReference type="CDD" id="cd06267">
    <property type="entry name" value="PBP1_LacI_sugar_binding-like"/>
    <property type="match status" value="1"/>
</dbReference>
<dbReference type="CDD" id="cd01392">
    <property type="entry name" value="HTH_LacI"/>
    <property type="match status" value="1"/>
</dbReference>
<dbReference type="Pfam" id="PF13377">
    <property type="entry name" value="Peripla_BP_3"/>
    <property type="match status" value="1"/>
</dbReference>
<evidence type="ECO:0000256" key="1">
    <source>
        <dbReference type="ARBA" id="ARBA00023015"/>
    </source>
</evidence>
<dbReference type="AlphaFoldDB" id="A0AAE4K8Y4"/>
<reference evidence="5" key="1">
    <citation type="submission" date="2023-02" db="EMBL/GenBank/DDBJ databases">
        <title>Description of Herbaspirillum huttiense subsp. nephrolepsisexaltata and Herbaspirillum huttiense subsp. lycopersicon.</title>
        <authorList>
            <person name="Poudel M."/>
            <person name="Sharma A."/>
            <person name="Goss E."/>
            <person name="Tapia J.H."/>
            <person name="Harmon C.M."/>
            <person name="Jones J.B."/>
        </authorList>
    </citation>
    <scope>NUCLEOTIDE SEQUENCE</scope>
    <source>
        <strain evidence="5">NC40101</strain>
    </source>
</reference>
<dbReference type="Gene3D" id="1.10.260.40">
    <property type="entry name" value="lambda repressor-like DNA-binding domains"/>
    <property type="match status" value="1"/>
</dbReference>
<dbReference type="GO" id="GO:0003700">
    <property type="term" value="F:DNA-binding transcription factor activity"/>
    <property type="evidence" value="ECO:0007669"/>
    <property type="project" value="TreeGrafter"/>
</dbReference>
<dbReference type="EMBL" id="JAVRAA010000019">
    <property type="protein sequence ID" value="MDT0340213.1"/>
    <property type="molecule type" value="Genomic_DNA"/>
</dbReference>
<protein>
    <submittedName>
        <fullName evidence="5">LacI family DNA-binding transcriptional regulator</fullName>
    </submittedName>
</protein>
<dbReference type="PROSITE" id="PS50932">
    <property type="entry name" value="HTH_LACI_2"/>
    <property type="match status" value="1"/>
</dbReference>
<keyword evidence="2 5" id="KW-0238">DNA-binding</keyword>
<dbReference type="SUPFAM" id="SSF53822">
    <property type="entry name" value="Periplasmic binding protein-like I"/>
    <property type="match status" value="1"/>
</dbReference>
<dbReference type="PANTHER" id="PTHR30146:SF153">
    <property type="entry name" value="LACTOSE OPERON REPRESSOR"/>
    <property type="match status" value="1"/>
</dbReference>
<dbReference type="GO" id="GO:0000976">
    <property type="term" value="F:transcription cis-regulatory region binding"/>
    <property type="evidence" value="ECO:0007669"/>
    <property type="project" value="TreeGrafter"/>
</dbReference>
<comment type="caution">
    <text evidence="5">The sequence shown here is derived from an EMBL/GenBank/DDBJ whole genome shotgun (WGS) entry which is preliminary data.</text>
</comment>
<dbReference type="Gene3D" id="3.40.50.2300">
    <property type="match status" value="2"/>
</dbReference>
<sequence length="369" mass="41004">MSRLTIKDVAKAAGVSFQTVSLVLNHPEKVAPRTRELVQAAIDSLNFIPNVAARSLRNISTRTLACVMFNGSSYDERSERTQDTHYHNVVQTLTRAADRAGYTLLQRNLMREDEASLVYVRDLFLAGRIDGMIAMVNRAGNPVVSELHRLGYPCVVYGMADPACHHVVQSDRQAGLAVVEHLYRTGCRRIALVTGPHKDHEQGKSREEGVPTSSEARYFGYLDGLEKCGLTPRPEWIVTGDWSLESGYRAAAQLCHQSERPDAIFLGNDRMALGALKALYDLGVKVPQEISVVGFDNMRYADFSIPSLTSVDAPMLEMCEFAVKLLLERIELRQEQRNQSGDAPAAQAALVQKMFSTHLVIRDSTRPVM</sequence>
<dbReference type="SMART" id="SM00354">
    <property type="entry name" value="HTH_LACI"/>
    <property type="match status" value="1"/>
</dbReference>
<evidence type="ECO:0000256" key="2">
    <source>
        <dbReference type="ARBA" id="ARBA00023125"/>
    </source>
</evidence>
<evidence type="ECO:0000313" key="5">
    <source>
        <dbReference type="EMBL" id="MDT0340213.1"/>
    </source>
</evidence>
<dbReference type="Pfam" id="PF00356">
    <property type="entry name" value="LacI"/>
    <property type="match status" value="1"/>
</dbReference>
<dbReference type="InterPro" id="IPR010982">
    <property type="entry name" value="Lambda_DNA-bd_dom_sf"/>
</dbReference>
<organism evidence="5">
    <name type="scientific">Herbaspirillum huttiense subsp. nephrolepidis</name>
    <dbReference type="NCBI Taxonomy" id="3075126"/>
    <lineage>
        <taxon>Bacteria</taxon>
        <taxon>Pseudomonadati</taxon>
        <taxon>Pseudomonadota</taxon>
        <taxon>Betaproteobacteria</taxon>
        <taxon>Burkholderiales</taxon>
        <taxon>Oxalobacteraceae</taxon>
        <taxon>Herbaspirillum</taxon>
    </lineage>
</organism>
<keyword evidence="1" id="KW-0805">Transcription regulation</keyword>
<gene>
    <name evidence="5" type="ORF">RJN63_25515</name>
</gene>
<dbReference type="PANTHER" id="PTHR30146">
    <property type="entry name" value="LACI-RELATED TRANSCRIPTIONAL REPRESSOR"/>
    <property type="match status" value="1"/>
</dbReference>
<name>A0AAE4K8Y4_9BURK</name>
<dbReference type="PROSITE" id="PS00356">
    <property type="entry name" value="HTH_LACI_1"/>
    <property type="match status" value="1"/>
</dbReference>
<dbReference type="PRINTS" id="PR00036">
    <property type="entry name" value="HTHLACI"/>
</dbReference>
<keyword evidence="3" id="KW-0804">Transcription</keyword>
<dbReference type="InterPro" id="IPR000843">
    <property type="entry name" value="HTH_LacI"/>
</dbReference>
<proteinExistence type="predicted"/>
<dbReference type="InterPro" id="IPR046335">
    <property type="entry name" value="LacI/GalR-like_sensor"/>
</dbReference>
<feature type="domain" description="HTH lacI-type" evidence="4">
    <location>
        <begin position="4"/>
        <end position="58"/>
    </location>
</feature>
<evidence type="ECO:0000256" key="3">
    <source>
        <dbReference type="ARBA" id="ARBA00023163"/>
    </source>
</evidence>
<accession>A0AAE4K8Y4</accession>
<dbReference type="InterPro" id="IPR028082">
    <property type="entry name" value="Peripla_BP_I"/>
</dbReference>
<evidence type="ECO:0000259" key="4">
    <source>
        <dbReference type="PROSITE" id="PS50932"/>
    </source>
</evidence>
<dbReference type="SUPFAM" id="SSF47413">
    <property type="entry name" value="lambda repressor-like DNA-binding domains"/>
    <property type="match status" value="1"/>
</dbReference>